<comment type="caution">
    <text evidence="1">The sequence shown here is derived from an EMBL/GenBank/DDBJ whole genome shotgun (WGS) entry which is preliminary data.</text>
</comment>
<keyword evidence="1" id="KW-0689">Ribosomal protein</keyword>
<dbReference type="GO" id="GO:0005840">
    <property type="term" value="C:ribosome"/>
    <property type="evidence" value="ECO:0007669"/>
    <property type="project" value="UniProtKB-KW"/>
</dbReference>
<keyword evidence="2" id="KW-1185">Reference proteome</keyword>
<organism evidence="1 2">
    <name type="scientific">Rosa chinensis</name>
    <name type="common">China rose</name>
    <dbReference type="NCBI Taxonomy" id="74649"/>
    <lineage>
        <taxon>Eukaryota</taxon>
        <taxon>Viridiplantae</taxon>
        <taxon>Streptophyta</taxon>
        <taxon>Embryophyta</taxon>
        <taxon>Tracheophyta</taxon>
        <taxon>Spermatophyta</taxon>
        <taxon>Magnoliopsida</taxon>
        <taxon>eudicotyledons</taxon>
        <taxon>Gunneridae</taxon>
        <taxon>Pentapetalae</taxon>
        <taxon>rosids</taxon>
        <taxon>fabids</taxon>
        <taxon>Rosales</taxon>
        <taxon>Rosaceae</taxon>
        <taxon>Rosoideae</taxon>
        <taxon>Rosoideae incertae sedis</taxon>
        <taxon>Rosa</taxon>
    </lineage>
</organism>
<proteinExistence type="predicted"/>
<name>A0A2P6QSU7_ROSCH</name>
<evidence type="ECO:0000313" key="1">
    <source>
        <dbReference type="EMBL" id="PRQ37244.1"/>
    </source>
</evidence>
<protein>
    <submittedName>
        <fullName evidence="1">Putative ribosomal protein L5</fullName>
    </submittedName>
</protein>
<reference evidence="1 2" key="1">
    <citation type="journal article" date="2018" name="Nat. Genet.">
        <title>The Rosa genome provides new insights in the design of modern roses.</title>
        <authorList>
            <person name="Bendahmane M."/>
        </authorList>
    </citation>
    <scope>NUCLEOTIDE SEQUENCE [LARGE SCALE GENOMIC DNA]</scope>
    <source>
        <strain evidence="2">cv. Old Blush</strain>
    </source>
</reference>
<dbReference type="Gene3D" id="3.30.1440.10">
    <property type="match status" value="1"/>
</dbReference>
<dbReference type="InterPro" id="IPR022803">
    <property type="entry name" value="Ribosomal_uL5_dom_sf"/>
</dbReference>
<dbReference type="SUPFAM" id="SSF55282">
    <property type="entry name" value="RL5-like"/>
    <property type="match status" value="1"/>
</dbReference>
<keyword evidence="1" id="KW-0687">Ribonucleoprotein</keyword>
<sequence length="64" mass="7053">MREIKVQKLILNISVGESSDRLTKAAKVLEQLSLKTSPTIEDIKNILGAEKMELLGLLMMGLSL</sequence>
<accession>A0A2P6QSU7</accession>
<evidence type="ECO:0000313" key="2">
    <source>
        <dbReference type="Proteomes" id="UP000238479"/>
    </source>
</evidence>
<dbReference type="AlphaFoldDB" id="A0A2P6QSU7"/>
<dbReference type="Gramene" id="PRQ37244">
    <property type="protein sequence ID" value="PRQ37244"/>
    <property type="gene ID" value="RchiOBHm_Chr4g0400401"/>
</dbReference>
<dbReference type="Proteomes" id="UP000238479">
    <property type="component" value="Chromosome 4"/>
</dbReference>
<dbReference type="EMBL" id="PDCK01000042">
    <property type="protein sequence ID" value="PRQ37244.1"/>
    <property type="molecule type" value="Genomic_DNA"/>
</dbReference>
<gene>
    <name evidence="1" type="ORF">RchiOBHm_Chr4g0400401</name>
</gene>